<name>A0A0R3TCN5_RODNA</name>
<evidence type="ECO:0000256" key="1">
    <source>
        <dbReference type="SAM" id="MobiDB-lite"/>
    </source>
</evidence>
<protein>
    <submittedName>
        <fullName evidence="2">Zf-RVT domain-containing protein</fullName>
    </submittedName>
</protein>
<feature type="compositionally biased region" description="Basic and acidic residues" evidence="1">
    <location>
        <begin position="76"/>
        <end position="92"/>
    </location>
</feature>
<sequence>LEHPLELMMPLQWAGKPLERGQQDAKAASVVRSGDDDDDIHCCFWWCWHLRGKPECIDAHYGWNVQAHLAMRSIDRRSHSEGEVPAHEDRDKHHLRRIN</sequence>
<reference evidence="2" key="1">
    <citation type="submission" date="2017-02" db="UniProtKB">
        <authorList>
            <consortium name="WormBaseParasite"/>
        </authorList>
    </citation>
    <scope>IDENTIFICATION</scope>
</reference>
<dbReference type="WBParaSite" id="HNAJ_0000482401-mRNA-1">
    <property type="protein sequence ID" value="HNAJ_0000482401-mRNA-1"/>
    <property type="gene ID" value="HNAJ_0000482401"/>
</dbReference>
<feature type="region of interest" description="Disordered" evidence="1">
    <location>
        <begin position="76"/>
        <end position="99"/>
    </location>
</feature>
<accession>A0A0R3TCN5</accession>
<proteinExistence type="predicted"/>
<dbReference type="AlphaFoldDB" id="A0A0R3TCN5"/>
<organism evidence="2">
    <name type="scientific">Rodentolepis nana</name>
    <name type="common">Dwarf tapeworm</name>
    <name type="synonym">Hymenolepis nana</name>
    <dbReference type="NCBI Taxonomy" id="102285"/>
    <lineage>
        <taxon>Eukaryota</taxon>
        <taxon>Metazoa</taxon>
        <taxon>Spiralia</taxon>
        <taxon>Lophotrochozoa</taxon>
        <taxon>Platyhelminthes</taxon>
        <taxon>Cestoda</taxon>
        <taxon>Eucestoda</taxon>
        <taxon>Cyclophyllidea</taxon>
        <taxon>Hymenolepididae</taxon>
        <taxon>Rodentolepis</taxon>
    </lineage>
</organism>
<evidence type="ECO:0000313" key="2">
    <source>
        <dbReference type="WBParaSite" id="HNAJ_0000482401-mRNA-1"/>
    </source>
</evidence>